<feature type="domain" description="HMG box" evidence="7">
    <location>
        <begin position="454"/>
        <end position="522"/>
    </location>
</feature>
<name>A0A2H8THU4_9HEMI</name>
<dbReference type="OrthoDB" id="6247875at2759"/>
<evidence type="ECO:0000256" key="2">
    <source>
        <dbReference type="ARBA" id="ARBA00023125"/>
    </source>
</evidence>
<dbReference type="Pfam" id="PF00505">
    <property type="entry name" value="HMG_box"/>
    <property type="match status" value="1"/>
</dbReference>
<keyword evidence="3" id="KW-0804">Transcription</keyword>
<reference evidence="8" key="1">
    <citation type="submission" date="2017-10" db="EMBL/GenBank/DDBJ databases">
        <title>Transcriptome Assembly of Sugarcane Aphid Adults.</title>
        <authorList>
            <person name="Scully E.D."/>
            <person name="Palmer N.A."/>
            <person name="Geib S.M."/>
            <person name="Sarath G."/>
            <person name="Sattler S.E."/>
        </authorList>
    </citation>
    <scope>NUCLEOTIDE SEQUENCE</scope>
    <source>
        <tissue evidence="8">Whole body</tissue>
    </source>
</reference>
<dbReference type="InterPro" id="IPR051356">
    <property type="entry name" value="SOX/SOX-like_TF"/>
</dbReference>
<proteinExistence type="predicted"/>
<feature type="region of interest" description="Disordered" evidence="6">
    <location>
        <begin position="11"/>
        <end position="32"/>
    </location>
</feature>
<dbReference type="CDD" id="cd22042">
    <property type="entry name" value="HMG-box_EGL13-like"/>
    <property type="match status" value="1"/>
</dbReference>
<dbReference type="PROSITE" id="PS50118">
    <property type="entry name" value="HMG_BOX_2"/>
    <property type="match status" value="1"/>
</dbReference>
<feature type="compositionally biased region" description="Polar residues" evidence="6">
    <location>
        <begin position="195"/>
        <end position="212"/>
    </location>
</feature>
<keyword evidence="2 5" id="KW-0238">DNA-binding</keyword>
<dbReference type="GO" id="GO:0045165">
    <property type="term" value="P:cell fate commitment"/>
    <property type="evidence" value="ECO:0007669"/>
    <property type="project" value="TreeGrafter"/>
</dbReference>
<gene>
    <name evidence="8" type="primary">SOX6_1</name>
</gene>
<feature type="region of interest" description="Disordered" evidence="6">
    <location>
        <begin position="420"/>
        <end position="440"/>
    </location>
</feature>
<feature type="compositionally biased region" description="Low complexity" evidence="6">
    <location>
        <begin position="262"/>
        <end position="306"/>
    </location>
</feature>
<keyword evidence="4 5" id="KW-0539">Nucleus</keyword>
<dbReference type="EMBL" id="GFXV01001467">
    <property type="protein sequence ID" value="MBW13272.1"/>
    <property type="molecule type" value="Transcribed_RNA"/>
</dbReference>
<keyword evidence="1" id="KW-0805">Transcription regulation</keyword>
<evidence type="ECO:0000256" key="6">
    <source>
        <dbReference type="SAM" id="MobiDB-lite"/>
    </source>
</evidence>
<dbReference type="FunFam" id="1.10.30.10:FF:000003">
    <property type="entry name" value="Putative transcription factor SOX-6"/>
    <property type="match status" value="1"/>
</dbReference>
<dbReference type="GO" id="GO:0000978">
    <property type="term" value="F:RNA polymerase II cis-regulatory region sequence-specific DNA binding"/>
    <property type="evidence" value="ECO:0007669"/>
    <property type="project" value="TreeGrafter"/>
</dbReference>
<dbReference type="SMART" id="SM00398">
    <property type="entry name" value="HMG"/>
    <property type="match status" value="1"/>
</dbReference>
<dbReference type="Gene3D" id="1.10.30.10">
    <property type="entry name" value="High mobility group box domain"/>
    <property type="match status" value="1"/>
</dbReference>
<organism evidence="8">
    <name type="scientific">Melanaphis sacchari</name>
    <dbReference type="NCBI Taxonomy" id="742174"/>
    <lineage>
        <taxon>Eukaryota</taxon>
        <taxon>Metazoa</taxon>
        <taxon>Ecdysozoa</taxon>
        <taxon>Arthropoda</taxon>
        <taxon>Hexapoda</taxon>
        <taxon>Insecta</taxon>
        <taxon>Pterygota</taxon>
        <taxon>Neoptera</taxon>
        <taxon>Paraneoptera</taxon>
        <taxon>Hemiptera</taxon>
        <taxon>Sternorrhyncha</taxon>
        <taxon>Aphidomorpha</taxon>
        <taxon>Aphidoidea</taxon>
        <taxon>Aphididae</taxon>
        <taxon>Aphidini</taxon>
        <taxon>Melanaphis</taxon>
    </lineage>
</organism>
<dbReference type="InterPro" id="IPR036910">
    <property type="entry name" value="HMG_box_dom_sf"/>
</dbReference>
<feature type="compositionally biased region" description="Polar residues" evidence="6">
    <location>
        <begin position="382"/>
        <end position="393"/>
    </location>
</feature>
<feature type="region of interest" description="Disordered" evidence="6">
    <location>
        <begin position="44"/>
        <end position="91"/>
    </location>
</feature>
<evidence type="ECO:0000256" key="1">
    <source>
        <dbReference type="ARBA" id="ARBA00023015"/>
    </source>
</evidence>
<evidence type="ECO:0000256" key="5">
    <source>
        <dbReference type="PROSITE-ProRule" id="PRU00267"/>
    </source>
</evidence>
<dbReference type="PANTHER" id="PTHR45789">
    <property type="entry name" value="FI18025P1"/>
    <property type="match status" value="1"/>
</dbReference>
<sequence length="608" mass="67726">MHLNNNTFMHNHNNNNNNNINNAMSPAGGPAVKRTMDDVLKKLSSKKHIRDEHGGAPVSGRTDSPSPKTNKPDIGTLTEHGEDPSGAPPGMELLQHLQGDTTTIVEKERKLSEMILQLQLFREQLLTQQDPPTKFNNQKKLSPFPNSQSLFFLPLLDQLRGLSHCSNATALASQQQQQHQQTSTTTASTNCNVMPTAVWSNNGRPPSTSSASQCSMQLQQEQQQTPPPVQTQHQATNADPDAPLNLTKRKSPTPQPHPPSSTTPQHHLQHLQQQHHQQQQQQQQQQHHLQQQQQQQQQLQHQLQQQANNMFAPRSSGGAGWNSSSSSPPATTPGTANRRSGSGQGLVSPPAAATPKLLPPPIPMPRGFMPYAGIPQPPPPHHSSTGGKLSLSPSKDKMSPYSGFQLCPPQLHRDDHSENMELSWGPNDPNFKLADESSDRGRMIRQQKKDGEHIKRPMNAFMVWAKDERRKILKACPDMHNSNISKILGGRWKAMSNSDKQPYYEEQSRLSKLHMEKHPDYRYRPRPKRTCIVDGKKMRISEYKTLMRQRRNEMRQLWYRGEGAGPSGSGPDVAGTSFGYPPDGSISPDLMYSPANSPSFGGDSHDED</sequence>
<dbReference type="InterPro" id="IPR009071">
    <property type="entry name" value="HMG_box_dom"/>
</dbReference>
<protein>
    <submittedName>
        <fullName evidence="8">Transcription factor SOX-6</fullName>
    </submittedName>
</protein>
<evidence type="ECO:0000256" key="3">
    <source>
        <dbReference type="ARBA" id="ARBA00023163"/>
    </source>
</evidence>
<evidence type="ECO:0000256" key="4">
    <source>
        <dbReference type="ARBA" id="ARBA00023242"/>
    </source>
</evidence>
<feature type="compositionally biased region" description="Low complexity" evidence="6">
    <location>
        <begin position="11"/>
        <end position="22"/>
    </location>
</feature>
<dbReference type="PANTHER" id="PTHR45789:SF2">
    <property type="entry name" value="FI18025P1"/>
    <property type="match status" value="1"/>
</dbReference>
<feature type="region of interest" description="Disordered" evidence="6">
    <location>
        <begin position="195"/>
        <end position="399"/>
    </location>
</feature>
<dbReference type="GO" id="GO:0000981">
    <property type="term" value="F:DNA-binding transcription factor activity, RNA polymerase II-specific"/>
    <property type="evidence" value="ECO:0007669"/>
    <property type="project" value="TreeGrafter"/>
</dbReference>
<evidence type="ECO:0000259" key="7">
    <source>
        <dbReference type="PROSITE" id="PS50118"/>
    </source>
</evidence>
<dbReference type="AlphaFoldDB" id="A0A2H8THU4"/>
<accession>A0A2H8THU4</accession>
<feature type="compositionally biased region" description="Low complexity" evidence="6">
    <location>
        <begin position="321"/>
        <end position="336"/>
    </location>
</feature>
<evidence type="ECO:0000313" key="8">
    <source>
        <dbReference type="EMBL" id="MBW13272.1"/>
    </source>
</evidence>
<feature type="region of interest" description="Disordered" evidence="6">
    <location>
        <begin position="558"/>
        <end position="608"/>
    </location>
</feature>
<feature type="DNA-binding region" description="HMG box" evidence="5">
    <location>
        <begin position="454"/>
        <end position="522"/>
    </location>
</feature>
<dbReference type="SUPFAM" id="SSF47095">
    <property type="entry name" value="HMG-box"/>
    <property type="match status" value="1"/>
</dbReference>
<feature type="compositionally biased region" description="Low complexity" evidence="6">
    <location>
        <begin position="213"/>
        <end position="236"/>
    </location>
</feature>
<dbReference type="GO" id="GO:0005634">
    <property type="term" value="C:nucleus"/>
    <property type="evidence" value="ECO:0007669"/>
    <property type="project" value="UniProtKB-UniRule"/>
</dbReference>